<evidence type="ECO:0000259" key="7">
    <source>
        <dbReference type="Pfam" id="PF04545"/>
    </source>
</evidence>
<reference evidence="9" key="1">
    <citation type="journal article" date="2019" name="Int. J. Syst. Evol. Microbiol.">
        <title>The Global Catalogue of Microorganisms (GCM) 10K type strain sequencing project: providing services to taxonomists for standard genome sequencing and annotation.</title>
        <authorList>
            <consortium name="The Broad Institute Genomics Platform"/>
            <consortium name="The Broad Institute Genome Sequencing Center for Infectious Disease"/>
            <person name="Wu L."/>
            <person name="Ma J."/>
        </authorList>
    </citation>
    <scope>NUCLEOTIDE SEQUENCE [LARGE SCALE GENOMIC DNA]</scope>
    <source>
        <strain evidence="9">CCUG 53762</strain>
    </source>
</reference>
<evidence type="ECO:0000313" key="9">
    <source>
        <dbReference type="Proteomes" id="UP001597118"/>
    </source>
</evidence>
<evidence type="ECO:0000256" key="4">
    <source>
        <dbReference type="ARBA" id="ARBA00023125"/>
    </source>
</evidence>
<dbReference type="SUPFAM" id="SSF88659">
    <property type="entry name" value="Sigma3 and sigma4 domains of RNA polymerase sigma factors"/>
    <property type="match status" value="1"/>
</dbReference>
<evidence type="ECO:0000256" key="2">
    <source>
        <dbReference type="ARBA" id="ARBA00023015"/>
    </source>
</evidence>
<dbReference type="InterPro" id="IPR014284">
    <property type="entry name" value="RNA_pol_sigma-70_dom"/>
</dbReference>
<keyword evidence="5" id="KW-0804">Transcription</keyword>
<name>A0ABW4ICK4_9SPHI</name>
<proteinExistence type="inferred from homology"/>
<dbReference type="InterPro" id="IPR036388">
    <property type="entry name" value="WH-like_DNA-bd_sf"/>
</dbReference>
<feature type="domain" description="RNA polymerase sigma-70 region 4" evidence="7">
    <location>
        <begin position="130"/>
        <end position="176"/>
    </location>
</feature>
<organism evidence="8 9">
    <name type="scientific">Pseudopedobacter beijingensis</name>
    <dbReference type="NCBI Taxonomy" id="1207056"/>
    <lineage>
        <taxon>Bacteria</taxon>
        <taxon>Pseudomonadati</taxon>
        <taxon>Bacteroidota</taxon>
        <taxon>Sphingobacteriia</taxon>
        <taxon>Sphingobacteriales</taxon>
        <taxon>Sphingobacteriaceae</taxon>
        <taxon>Pseudopedobacter</taxon>
    </lineage>
</organism>
<comment type="caution">
    <text evidence="8">The sequence shown here is derived from an EMBL/GenBank/DDBJ whole genome shotgun (WGS) entry which is preliminary data.</text>
</comment>
<evidence type="ECO:0000313" key="8">
    <source>
        <dbReference type="EMBL" id="MFD1630466.1"/>
    </source>
</evidence>
<keyword evidence="3" id="KW-0731">Sigma factor</keyword>
<dbReference type="InterPro" id="IPR007630">
    <property type="entry name" value="RNA_pol_sigma70_r4"/>
</dbReference>
<keyword evidence="9" id="KW-1185">Reference proteome</keyword>
<gene>
    <name evidence="8" type="ORF">ACFSAH_11295</name>
</gene>
<keyword evidence="2" id="KW-0805">Transcription regulation</keyword>
<evidence type="ECO:0000259" key="6">
    <source>
        <dbReference type="Pfam" id="PF04542"/>
    </source>
</evidence>
<protein>
    <submittedName>
        <fullName evidence="8">RNA polymerase sigma factor</fullName>
    </submittedName>
</protein>
<dbReference type="Gene3D" id="1.10.1740.10">
    <property type="match status" value="1"/>
</dbReference>
<dbReference type="Proteomes" id="UP001597118">
    <property type="component" value="Unassembled WGS sequence"/>
</dbReference>
<comment type="similarity">
    <text evidence="1">Belongs to the sigma-70 factor family. ECF subfamily.</text>
</comment>
<sequence length="189" mass="21929">MLDNNSDDISLMGEVSKGSVAAFNTIYARYSEAVYYTIYKKIKDKTEVDDVFQEFFASVWRKRATIVVNTSFKAWLFTSVRNHVLNHLLQVARKEKNQLAYNEGFSEADHEFEGKMDVTGLPELINGEIERLPEKMRLVWQLRKEKDMSIAEISAHLNSSEQTVKNQLTSANKRLRLFLSKLHTFLFLL</sequence>
<dbReference type="EMBL" id="JBHUDG010000017">
    <property type="protein sequence ID" value="MFD1630466.1"/>
    <property type="molecule type" value="Genomic_DNA"/>
</dbReference>
<evidence type="ECO:0000256" key="1">
    <source>
        <dbReference type="ARBA" id="ARBA00010641"/>
    </source>
</evidence>
<dbReference type="NCBIfam" id="TIGR02937">
    <property type="entry name" value="sigma70-ECF"/>
    <property type="match status" value="1"/>
</dbReference>
<evidence type="ECO:0000256" key="5">
    <source>
        <dbReference type="ARBA" id="ARBA00023163"/>
    </source>
</evidence>
<dbReference type="InterPro" id="IPR013324">
    <property type="entry name" value="RNA_pol_sigma_r3/r4-like"/>
</dbReference>
<dbReference type="InterPro" id="IPR007627">
    <property type="entry name" value="RNA_pol_sigma70_r2"/>
</dbReference>
<dbReference type="RefSeq" id="WP_379662843.1">
    <property type="nucleotide sequence ID" value="NZ_JBHUDG010000017.1"/>
</dbReference>
<keyword evidence="4" id="KW-0238">DNA-binding</keyword>
<dbReference type="Gene3D" id="1.10.10.10">
    <property type="entry name" value="Winged helix-like DNA-binding domain superfamily/Winged helix DNA-binding domain"/>
    <property type="match status" value="1"/>
</dbReference>
<dbReference type="Pfam" id="PF04545">
    <property type="entry name" value="Sigma70_r4"/>
    <property type="match status" value="1"/>
</dbReference>
<feature type="domain" description="RNA polymerase sigma-70 region 2" evidence="6">
    <location>
        <begin position="26"/>
        <end position="91"/>
    </location>
</feature>
<evidence type="ECO:0000256" key="3">
    <source>
        <dbReference type="ARBA" id="ARBA00023082"/>
    </source>
</evidence>
<dbReference type="InterPro" id="IPR039425">
    <property type="entry name" value="RNA_pol_sigma-70-like"/>
</dbReference>
<dbReference type="SUPFAM" id="SSF88946">
    <property type="entry name" value="Sigma2 domain of RNA polymerase sigma factors"/>
    <property type="match status" value="1"/>
</dbReference>
<dbReference type="PANTHER" id="PTHR43133">
    <property type="entry name" value="RNA POLYMERASE ECF-TYPE SIGMA FACTO"/>
    <property type="match status" value="1"/>
</dbReference>
<accession>A0ABW4ICK4</accession>
<dbReference type="PANTHER" id="PTHR43133:SF46">
    <property type="entry name" value="RNA POLYMERASE SIGMA-70 FACTOR ECF SUBFAMILY"/>
    <property type="match status" value="1"/>
</dbReference>
<dbReference type="Pfam" id="PF04542">
    <property type="entry name" value="Sigma70_r2"/>
    <property type="match status" value="1"/>
</dbReference>
<dbReference type="InterPro" id="IPR013325">
    <property type="entry name" value="RNA_pol_sigma_r2"/>
</dbReference>